<proteinExistence type="predicted"/>
<dbReference type="EMBL" id="JAOB01000047">
    <property type="protein sequence ID" value="EUA33458.1"/>
    <property type="molecule type" value="Genomic_DNA"/>
</dbReference>
<name>X8AQZ0_MYCXE</name>
<dbReference type="AlphaFoldDB" id="X8AQZ0"/>
<sequence length="46" mass="4953">MPLVVVVAVALSTVAVDRLRGVFGSDKIFRRPAAARNRWCLPISSG</sequence>
<dbReference type="InterPro" id="IPR008693">
    <property type="entry name" value="MmpS"/>
</dbReference>
<evidence type="ECO:0000313" key="1">
    <source>
        <dbReference type="EMBL" id="EUA33458.1"/>
    </source>
</evidence>
<organism evidence="1">
    <name type="scientific">Mycobacterium xenopi 4042</name>
    <dbReference type="NCBI Taxonomy" id="1299334"/>
    <lineage>
        <taxon>Bacteria</taxon>
        <taxon>Bacillati</taxon>
        <taxon>Actinomycetota</taxon>
        <taxon>Actinomycetes</taxon>
        <taxon>Mycobacteriales</taxon>
        <taxon>Mycobacteriaceae</taxon>
        <taxon>Mycobacterium</taxon>
    </lineage>
</organism>
<reference evidence="1" key="1">
    <citation type="submission" date="2014-01" db="EMBL/GenBank/DDBJ databases">
        <authorList>
            <person name="Brown-Elliot B."/>
            <person name="Wallace R."/>
            <person name="Lenaerts A."/>
            <person name="Ordway D."/>
            <person name="DeGroote M.A."/>
            <person name="Parker T."/>
            <person name="Sizemore C."/>
            <person name="Tallon L.J."/>
            <person name="Sadzewicz L.K."/>
            <person name="Sengamalay N."/>
            <person name="Fraser C.M."/>
            <person name="Hine E."/>
            <person name="Shefchek K.A."/>
            <person name="Das S.P."/>
            <person name="Tettelin H."/>
        </authorList>
    </citation>
    <scope>NUCLEOTIDE SEQUENCE [LARGE SCALE GENOMIC DNA]</scope>
    <source>
        <strain evidence="1">4042</strain>
    </source>
</reference>
<gene>
    <name evidence="1" type="ORF">I553_7869</name>
</gene>
<dbReference type="PATRIC" id="fig|1299334.3.peg.5245"/>
<dbReference type="Pfam" id="PF05423">
    <property type="entry name" value="Mycobact_memb"/>
    <property type="match status" value="1"/>
</dbReference>
<accession>X8AQZ0</accession>
<comment type="caution">
    <text evidence="1">The sequence shown here is derived from an EMBL/GenBank/DDBJ whole genome shotgun (WGS) entry which is preliminary data.</text>
</comment>
<protein>
    <submittedName>
        <fullName evidence="1">Conserved membrane family protein</fullName>
    </submittedName>
</protein>